<gene>
    <name evidence="2" type="ORF">SAMN04488025_12438</name>
</gene>
<keyword evidence="3" id="KW-1185">Reference proteome</keyword>
<dbReference type="PANTHER" id="PTHR33169">
    <property type="entry name" value="PADR-FAMILY TRANSCRIPTIONAL REGULATOR"/>
    <property type="match status" value="1"/>
</dbReference>
<dbReference type="AlphaFoldDB" id="A0A1I2QIV5"/>
<dbReference type="InterPro" id="IPR005149">
    <property type="entry name" value="Tscrpt_reg_PadR_N"/>
</dbReference>
<name>A0A1I2QIV5_9BACL</name>
<accession>A0A1I2QIV5</accession>
<reference evidence="2 3" key="1">
    <citation type="submission" date="2016-10" db="EMBL/GenBank/DDBJ databases">
        <authorList>
            <person name="de Groot N.N."/>
        </authorList>
    </citation>
    <scope>NUCLEOTIDE SEQUENCE [LARGE SCALE GENOMIC DNA]</scope>
    <source>
        <strain evidence="2 3">DSM 44945</strain>
    </source>
</reference>
<dbReference type="SUPFAM" id="SSF46785">
    <property type="entry name" value="Winged helix' DNA-binding domain"/>
    <property type="match status" value="1"/>
</dbReference>
<dbReference type="OrthoDB" id="9791785at2"/>
<protein>
    <submittedName>
        <fullName evidence="2">PadR family transcriptional regulator, regulatory protein PadR</fullName>
    </submittedName>
</protein>
<dbReference type="RefSeq" id="WP_092039642.1">
    <property type="nucleotide sequence ID" value="NZ_FOOK01000024.1"/>
</dbReference>
<feature type="domain" description="Transcription regulator PadR N-terminal" evidence="1">
    <location>
        <begin position="16"/>
        <end position="86"/>
    </location>
</feature>
<evidence type="ECO:0000259" key="1">
    <source>
        <dbReference type="Pfam" id="PF03551"/>
    </source>
</evidence>
<proteinExistence type="predicted"/>
<sequence>MSLRSQILKGILEGCILSIISRRPVYGYELAETLKRYGLVVSEGSIYPALMRLSKEGLIQGTMRKSPSGPDRKYYTLTEKGKEALASFKRDWRDVMRSVERLLQEEQHDE</sequence>
<dbReference type="EMBL" id="FOOK01000024">
    <property type="protein sequence ID" value="SFG28342.1"/>
    <property type="molecule type" value="Genomic_DNA"/>
</dbReference>
<dbReference type="Gene3D" id="1.10.10.10">
    <property type="entry name" value="Winged helix-like DNA-binding domain superfamily/Winged helix DNA-binding domain"/>
    <property type="match status" value="1"/>
</dbReference>
<evidence type="ECO:0000313" key="3">
    <source>
        <dbReference type="Proteomes" id="UP000198661"/>
    </source>
</evidence>
<dbReference type="InterPro" id="IPR036388">
    <property type="entry name" value="WH-like_DNA-bd_sf"/>
</dbReference>
<dbReference type="STRING" id="201973.SAMN04488025_12438"/>
<dbReference type="InterPro" id="IPR036390">
    <property type="entry name" value="WH_DNA-bd_sf"/>
</dbReference>
<evidence type="ECO:0000313" key="2">
    <source>
        <dbReference type="EMBL" id="SFG28342.1"/>
    </source>
</evidence>
<dbReference type="Proteomes" id="UP000198661">
    <property type="component" value="Unassembled WGS sequence"/>
</dbReference>
<organism evidence="2 3">
    <name type="scientific">Planifilum fulgidum</name>
    <dbReference type="NCBI Taxonomy" id="201973"/>
    <lineage>
        <taxon>Bacteria</taxon>
        <taxon>Bacillati</taxon>
        <taxon>Bacillota</taxon>
        <taxon>Bacilli</taxon>
        <taxon>Bacillales</taxon>
        <taxon>Thermoactinomycetaceae</taxon>
        <taxon>Planifilum</taxon>
    </lineage>
</organism>
<dbReference type="Pfam" id="PF03551">
    <property type="entry name" value="PadR"/>
    <property type="match status" value="1"/>
</dbReference>
<dbReference type="PANTHER" id="PTHR33169:SF25">
    <property type="entry name" value="DNA-BINDING PROTEIN YIZB-RELATED"/>
    <property type="match status" value="1"/>
</dbReference>
<dbReference type="InterPro" id="IPR052509">
    <property type="entry name" value="Metal_resp_DNA-bind_regulator"/>
</dbReference>